<dbReference type="AlphaFoldDB" id="A0AAU9ATD8"/>
<accession>A0AAU9ATD8</accession>
<dbReference type="EMBL" id="AP014940">
    <property type="protein sequence ID" value="BAV99233.1"/>
    <property type="molecule type" value="Genomic_DNA"/>
</dbReference>
<name>A0AAU9ATD8_LYSEN</name>
<proteinExistence type="predicted"/>
<organism evidence="1 2">
    <name type="scientific">Lysobacter enzymogenes</name>
    <dbReference type="NCBI Taxonomy" id="69"/>
    <lineage>
        <taxon>Bacteria</taxon>
        <taxon>Pseudomonadati</taxon>
        <taxon>Pseudomonadota</taxon>
        <taxon>Gammaproteobacteria</taxon>
        <taxon>Lysobacterales</taxon>
        <taxon>Lysobacteraceae</taxon>
        <taxon>Lysobacter</taxon>
    </lineage>
</organism>
<evidence type="ECO:0000313" key="2">
    <source>
        <dbReference type="Proteomes" id="UP000218824"/>
    </source>
</evidence>
<evidence type="ECO:0000313" key="1">
    <source>
        <dbReference type="EMBL" id="BAV99233.1"/>
    </source>
</evidence>
<protein>
    <submittedName>
        <fullName evidence="1">Uncharacterized protein</fullName>
    </submittedName>
</protein>
<gene>
    <name evidence="1" type="ORF">LEN_3746</name>
</gene>
<dbReference type="KEGG" id="lem:LEN_3746"/>
<dbReference type="GeneID" id="83066723"/>
<dbReference type="Proteomes" id="UP000218824">
    <property type="component" value="Chromosome"/>
</dbReference>
<reference evidence="1 2" key="1">
    <citation type="journal article" date="2017" name="DNA Res.">
        <title>Complete genome sequence and expression profile of the commercial lytic enzyme producer Lysobacter enzymogenes M497-1.</title>
        <authorList>
            <person name="Takami H."/>
            <person name="Toyoda A."/>
            <person name="Uchiyama I."/>
            <person name="Itoh T."/>
            <person name="Takaki Y."/>
            <person name="Arai W."/>
            <person name="Nishi S."/>
            <person name="Kawai M."/>
            <person name="Shinya K."/>
            <person name="Ikeda H."/>
        </authorList>
    </citation>
    <scope>NUCLEOTIDE SEQUENCE [LARGE SCALE GENOMIC DNA]</scope>
    <source>
        <strain evidence="1 2">M497-1</strain>
    </source>
</reference>
<sequence length="194" mass="22260">MYTHPEKLLLDALAAGRYMRRDLYRAPDDYEVFFNRPWHGLAKSELDVMLDELVDARLLQIRRGGKALSTVELTVLGGKSWEQAFQVDWSRYFDSVWSPRGRRGLSLSIVSVSESICWQAAEILLDEMLRANFPGLVAKARTTRWHWSPWKVFPAASSLALDFRALGDSFDAAFDKAWIRASEVRDGWKKSAFD</sequence>
<dbReference type="RefSeq" id="WP_145960141.1">
    <property type="nucleotide sequence ID" value="NZ_AP014940.1"/>
</dbReference>